<reference evidence="3" key="1">
    <citation type="submission" date="2020-09" db="EMBL/GenBank/DDBJ databases">
        <title>Streptomyces canutascabiei sp. nov., which causes potato common scab and is distributed across the world.</title>
        <authorList>
            <person name="Nguyen H.P."/>
            <person name="Weisberg A.J."/>
            <person name="Chang J.H."/>
            <person name="Clarke C.R."/>
        </authorList>
    </citation>
    <scope>NUCLEOTIDE SEQUENCE</scope>
    <source>
        <strain evidence="3">ID-01-6.2a</strain>
    </source>
</reference>
<name>A0A927QLC1_9ACTN</name>
<keyword evidence="2" id="KW-0812">Transmembrane</keyword>
<keyword evidence="2" id="KW-1133">Transmembrane helix</keyword>
<accession>A0A927QLC1</accession>
<feature type="region of interest" description="Disordered" evidence="1">
    <location>
        <begin position="52"/>
        <end position="76"/>
    </location>
</feature>
<dbReference type="EMBL" id="JACYXT010000009">
    <property type="protein sequence ID" value="MBD9725802.1"/>
    <property type="molecule type" value="Genomic_DNA"/>
</dbReference>
<gene>
    <name evidence="3" type="ORF">IHE70_21745</name>
</gene>
<comment type="caution">
    <text evidence="3">The sequence shown here is derived from an EMBL/GenBank/DDBJ whole genome shotgun (WGS) entry which is preliminary data.</text>
</comment>
<dbReference type="Proteomes" id="UP000661025">
    <property type="component" value="Unassembled WGS sequence"/>
</dbReference>
<sequence>MKIVIWSLLALLLIVCAIGGLLSAANGQDAPNIIRGLVVSALFSWGAWGSWKKASRPRSPGIAHIEEPHRRPWRRR</sequence>
<dbReference type="RefSeq" id="WP_192362511.1">
    <property type="nucleotide sequence ID" value="NZ_CP119182.1"/>
</dbReference>
<evidence type="ECO:0000313" key="4">
    <source>
        <dbReference type="Proteomes" id="UP000661025"/>
    </source>
</evidence>
<keyword evidence="2" id="KW-0472">Membrane</keyword>
<dbReference type="GeneID" id="79931724"/>
<evidence type="ECO:0000313" key="3">
    <source>
        <dbReference type="EMBL" id="MBD9725802.1"/>
    </source>
</evidence>
<proteinExistence type="predicted"/>
<protein>
    <submittedName>
        <fullName evidence="3">Uncharacterized protein</fullName>
    </submittedName>
</protein>
<dbReference type="AlphaFoldDB" id="A0A927QLC1"/>
<evidence type="ECO:0000256" key="2">
    <source>
        <dbReference type="SAM" id="Phobius"/>
    </source>
</evidence>
<feature type="transmembrane region" description="Helical" evidence="2">
    <location>
        <begin position="33"/>
        <end position="51"/>
    </location>
</feature>
<organism evidence="3 4">
    <name type="scientific">Streptomyces caniscabiei</name>
    <dbReference type="NCBI Taxonomy" id="2746961"/>
    <lineage>
        <taxon>Bacteria</taxon>
        <taxon>Bacillati</taxon>
        <taxon>Actinomycetota</taxon>
        <taxon>Actinomycetes</taxon>
        <taxon>Kitasatosporales</taxon>
        <taxon>Streptomycetaceae</taxon>
        <taxon>Streptomyces</taxon>
    </lineage>
</organism>
<evidence type="ECO:0000256" key="1">
    <source>
        <dbReference type="SAM" id="MobiDB-lite"/>
    </source>
</evidence>